<reference evidence="3" key="1">
    <citation type="journal article" date="2016" name="Genome Biol. Evol.">
        <title>Comparative 'omics' of the Fusarium fujikuroi species complex highlights differences in genetic potential and metabolite synthesis.</title>
        <authorList>
            <person name="Niehaus E.-M."/>
            <person name="Muensterkoetter M."/>
            <person name="Proctor R.H."/>
            <person name="Brown D.W."/>
            <person name="Sharon A."/>
            <person name="Idan Y."/>
            <person name="Oren-Young L."/>
            <person name="Sieber C.M."/>
            <person name="Novak O."/>
            <person name="Pencik A."/>
            <person name="Tarkowska D."/>
            <person name="Hromadova K."/>
            <person name="Freeman S."/>
            <person name="Maymon M."/>
            <person name="Elazar M."/>
            <person name="Youssef S.A."/>
            <person name="El-Shabrawy E.S.M."/>
            <person name="Shalaby A.B.A."/>
            <person name="Houterman P."/>
            <person name="Brock N.L."/>
            <person name="Burkhardt I."/>
            <person name="Tsavkelova E.A."/>
            <person name="Dickschat J.S."/>
            <person name="Galuszka P."/>
            <person name="Gueldener U."/>
            <person name="Tudzynski B."/>
        </authorList>
    </citation>
    <scope>NUCLEOTIDE SEQUENCE [LARGE SCALE GENOMIC DNA]</scope>
    <source>
        <strain evidence="3">MRC7560</strain>
    </source>
</reference>
<dbReference type="EMBL" id="FCQH01000017">
    <property type="protein sequence ID" value="CVL06331.1"/>
    <property type="molecule type" value="Genomic_DNA"/>
</dbReference>
<comment type="caution">
    <text evidence="2">The sequence shown here is derived from an EMBL/GenBank/DDBJ whole genome shotgun (WGS) entry which is preliminary data.</text>
</comment>
<proteinExistence type="predicted"/>
<gene>
    <name evidence="2" type="ORF">FMAN_03748</name>
</gene>
<protein>
    <submittedName>
        <fullName evidence="2">Related to heterokaryon incompatibility protein (Het-6OR allele)</fullName>
    </submittedName>
</protein>
<evidence type="ECO:0000259" key="1">
    <source>
        <dbReference type="Pfam" id="PF06985"/>
    </source>
</evidence>
<dbReference type="Pfam" id="PF06985">
    <property type="entry name" value="HET"/>
    <property type="match status" value="1"/>
</dbReference>
<dbReference type="AlphaFoldDB" id="A0A1L7UFN9"/>
<dbReference type="GeneID" id="65083019"/>
<organism evidence="2 3">
    <name type="scientific">Fusarium mangiferae</name>
    <name type="common">Mango malformation disease fungus</name>
    <dbReference type="NCBI Taxonomy" id="192010"/>
    <lineage>
        <taxon>Eukaryota</taxon>
        <taxon>Fungi</taxon>
        <taxon>Dikarya</taxon>
        <taxon>Ascomycota</taxon>
        <taxon>Pezizomycotina</taxon>
        <taxon>Sordariomycetes</taxon>
        <taxon>Hypocreomycetidae</taxon>
        <taxon>Hypocreales</taxon>
        <taxon>Nectriaceae</taxon>
        <taxon>Fusarium</taxon>
        <taxon>Fusarium fujikuroi species complex</taxon>
    </lineage>
</organism>
<dbReference type="InterPro" id="IPR010730">
    <property type="entry name" value="HET"/>
</dbReference>
<feature type="domain" description="Heterokaryon incompatibility" evidence="1">
    <location>
        <begin position="116"/>
        <end position="253"/>
    </location>
</feature>
<dbReference type="VEuPathDB" id="FungiDB:FMAN_03748"/>
<dbReference type="RefSeq" id="XP_041689848.1">
    <property type="nucleotide sequence ID" value="XM_041824359.1"/>
</dbReference>
<sequence>MRPLYIKRYFGMPALTTQHHFLTNLRESTRNQQVYHIVSANRVRNSNRLFSMKSSGYFIIPINEQVSKAIYRDLNNSRQEIRLLRVHPSIDPGASLSCTLLHAELSPNAASTRPSYEALSYVWGHPDLSEPIFLNSHPFFITPSLKYALTSLRQRHKARVLWVDAICINQLNDKERGEQVALMRHVYSSCERDIAWLDPMVTVRLQDKTSYTSQSIEKEEKRVKEGMEFIKTLNRNGQRLKATQDLYRNTVNPTFTKVQKALVALFGSPTLWSRLWSCLTDFFKDEPYIGAFHTDYPTHSRSYYRSFSKVFLPAKRIEDQRRILSQRGNITSDFLDVLTRFRAMESTDPRDKIYGLLGLVAPDPGIEVNYTQPLVDVYKRTTLSLINHSGNLDIICQNPFELWGGPRALEDSSVGNLPSWAAEFDAKPETCVPVLFAQRNIFAAGSKHYTAPCRVLGQGENMLALRGVKLGNVGPILQRRVIISPGLGKQKLTGNHLKKGGWNRFIRSEEREAGFLMEMYLGKEAVRNPDSRLYEPKVGGSRSEEVLSEAKFHCSSVRPQRPRDSMCETAFCAFLRTLFRDCTHPPRIRRLRDSEIASLQVHNRDYTSQRFIRGLKNYKIRDNWRISRYAFSHDPEAEDKMQLAYVGYAPYNRDLMFTITDNGVFLLVRPHVQQGDIVVVLDGAKVPMILRKAELNRQGGDDIEVYRIVCSAYAHGFMDGEAGEMVDEGRLEKQDIFIV</sequence>
<dbReference type="PANTHER" id="PTHR24148">
    <property type="entry name" value="ANKYRIN REPEAT DOMAIN-CONTAINING PROTEIN 39 HOMOLOG-RELATED"/>
    <property type="match status" value="1"/>
</dbReference>
<keyword evidence="3" id="KW-1185">Reference proteome</keyword>
<dbReference type="Proteomes" id="UP000184255">
    <property type="component" value="Unassembled WGS sequence"/>
</dbReference>
<name>A0A1L7UFN9_FUSMA</name>
<evidence type="ECO:0000313" key="3">
    <source>
        <dbReference type="Proteomes" id="UP000184255"/>
    </source>
</evidence>
<evidence type="ECO:0000313" key="2">
    <source>
        <dbReference type="EMBL" id="CVL06331.1"/>
    </source>
</evidence>
<dbReference type="PANTHER" id="PTHR24148:SF73">
    <property type="entry name" value="HET DOMAIN PROTEIN (AFU_ORTHOLOGUE AFUA_8G01020)"/>
    <property type="match status" value="1"/>
</dbReference>
<accession>A0A1L7UFN9</accession>
<dbReference type="Pfam" id="PF26639">
    <property type="entry name" value="Het-6_barrel"/>
    <property type="match status" value="1"/>
</dbReference>
<dbReference type="InterPro" id="IPR052895">
    <property type="entry name" value="HetReg/Transcr_Mod"/>
</dbReference>